<keyword evidence="3" id="KW-0812">Transmembrane</keyword>
<keyword evidence="3" id="KW-0472">Membrane</keyword>
<sequence>MAPLLTTDMDGQSYFEFQQYFRQRQGWKLASLTFFTLLLLVVVEVFAVRSMVPPVAEAILLGIVAFVLVALAALVLLHQALPAMRRWQWISTALAAIYGLGWAGLFALPLHGTHLASVALYSDLFIIIAVIAFFSYRSATYLAVLPVLLAWLVSDTVLSNTALSNTLLPSTGLSETHTFGMPEALIFFTVLVRVVMVIMVREYLYYWFHSSVWHGYQEQRLRLELANVALIDPLTGLQNHKHFDIVMEREVLSARRDNTQLAVVALSITPLRWYGMTYGQDAAKALVKRIGRVLRRGTFRPRDFLARLNGDEFVVVLPDTDIEGAKVVVARLQQLVHQSCDTVIHQRLKQPVVVKGLVMEWQPDVSVHQFKQALSTQLTQLPAQDVDTVIWQPE</sequence>
<dbReference type="PANTHER" id="PTHR45138:SF9">
    <property type="entry name" value="DIGUANYLATE CYCLASE DGCM-RELATED"/>
    <property type="match status" value="1"/>
</dbReference>
<comment type="catalytic activity">
    <reaction evidence="2">
        <text>2 GTP = 3',3'-c-di-GMP + 2 diphosphate</text>
        <dbReference type="Rhea" id="RHEA:24898"/>
        <dbReference type="ChEBI" id="CHEBI:33019"/>
        <dbReference type="ChEBI" id="CHEBI:37565"/>
        <dbReference type="ChEBI" id="CHEBI:58805"/>
        <dbReference type="EC" id="2.7.7.65"/>
    </reaction>
</comment>
<protein>
    <recommendedName>
        <fullName evidence="1">diguanylate cyclase</fullName>
        <ecNumber evidence="1">2.7.7.65</ecNumber>
    </recommendedName>
</protein>
<accession>A0A0J1GMD5</accession>
<organism evidence="5 6">
    <name type="scientific">Photobacterium aphoticum</name>
    <dbReference type="NCBI Taxonomy" id="754436"/>
    <lineage>
        <taxon>Bacteria</taxon>
        <taxon>Pseudomonadati</taxon>
        <taxon>Pseudomonadota</taxon>
        <taxon>Gammaproteobacteria</taxon>
        <taxon>Vibrionales</taxon>
        <taxon>Vibrionaceae</taxon>
        <taxon>Photobacterium</taxon>
    </lineage>
</organism>
<dbReference type="InterPro" id="IPR029787">
    <property type="entry name" value="Nucleotide_cyclase"/>
</dbReference>
<dbReference type="EMBL" id="LDOV01000021">
    <property type="protein sequence ID" value="KLV00609.1"/>
    <property type="molecule type" value="Genomic_DNA"/>
</dbReference>
<feature type="transmembrane region" description="Helical" evidence="3">
    <location>
        <begin position="58"/>
        <end position="77"/>
    </location>
</feature>
<comment type="caution">
    <text evidence="5">The sequence shown here is derived from an EMBL/GenBank/DDBJ whole genome shotgun (WGS) entry which is preliminary data.</text>
</comment>
<dbReference type="InterPro" id="IPR043128">
    <property type="entry name" value="Rev_trsase/Diguanyl_cyclase"/>
</dbReference>
<reference evidence="5 6" key="1">
    <citation type="submission" date="2015-05" db="EMBL/GenBank/DDBJ databases">
        <title>Photobacterium galathea sp. nov.</title>
        <authorList>
            <person name="Machado H."/>
            <person name="Gram L."/>
        </authorList>
    </citation>
    <scope>NUCLEOTIDE SEQUENCE [LARGE SCALE GENOMIC DNA]</scope>
    <source>
        <strain evidence="5 6">DSM 25995</strain>
    </source>
</reference>
<evidence type="ECO:0000256" key="3">
    <source>
        <dbReference type="SAM" id="Phobius"/>
    </source>
</evidence>
<evidence type="ECO:0000256" key="1">
    <source>
        <dbReference type="ARBA" id="ARBA00012528"/>
    </source>
</evidence>
<dbReference type="EC" id="2.7.7.65" evidence="1"/>
<dbReference type="SUPFAM" id="SSF55073">
    <property type="entry name" value="Nucleotide cyclase"/>
    <property type="match status" value="1"/>
</dbReference>
<feature type="transmembrane region" description="Helical" evidence="3">
    <location>
        <begin position="29"/>
        <end position="52"/>
    </location>
</feature>
<dbReference type="GO" id="GO:0005886">
    <property type="term" value="C:plasma membrane"/>
    <property type="evidence" value="ECO:0007669"/>
    <property type="project" value="TreeGrafter"/>
</dbReference>
<dbReference type="RefSeq" id="WP_047874564.1">
    <property type="nucleotide sequence ID" value="NZ_BMYC01000018.1"/>
</dbReference>
<keyword evidence="6" id="KW-1185">Reference proteome</keyword>
<dbReference type="GO" id="GO:1902201">
    <property type="term" value="P:negative regulation of bacterial-type flagellum-dependent cell motility"/>
    <property type="evidence" value="ECO:0007669"/>
    <property type="project" value="TreeGrafter"/>
</dbReference>
<dbReference type="PANTHER" id="PTHR45138">
    <property type="entry name" value="REGULATORY COMPONENTS OF SENSORY TRANSDUCTION SYSTEM"/>
    <property type="match status" value="1"/>
</dbReference>
<proteinExistence type="predicted"/>
<dbReference type="PROSITE" id="PS50887">
    <property type="entry name" value="GGDEF"/>
    <property type="match status" value="1"/>
</dbReference>
<dbReference type="Pfam" id="PF00990">
    <property type="entry name" value="GGDEF"/>
    <property type="match status" value="1"/>
</dbReference>
<dbReference type="SMART" id="SM00267">
    <property type="entry name" value="GGDEF"/>
    <property type="match status" value="1"/>
</dbReference>
<dbReference type="NCBIfam" id="TIGR00254">
    <property type="entry name" value="GGDEF"/>
    <property type="match status" value="1"/>
</dbReference>
<feature type="domain" description="GGDEF" evidence="4">
    <location>
        <begin position="259"/>
        <end position="394"/>
    </location>
</feature>
<evidence type="ECO:0000259" key="4">
    <source>
        <dbReference type="PROSITE" id="PS50887"/>
    </source>
</evidence>
<name>A0A0J1GMD5_9GAMM</name>
<dbReference type="OrthoDB" id="5811490at2"/>
<dbReference type="CDD" id="cd01949">
    <property type="entry name" value="GGDEF"/>
    <property type="match status" value="1"/>
</dbReference>
<dbReference type="Gene3D" id="3.30.70.270">
    <property type="match status" value="1"/>
</dbReference>
<keyword evidence="3" id="KW-1133">Transmembrane helix</keyword>
<dbReference type="AlphaFoldDB" id="A0A0J1GMD5"/>
<feature type="transmembrane region" description="Helical" evidence="3">
    <location>
        <begin position="141"/>
        <end position="164"/>
    </location>
</feature>
<dbReference type="PATRIC" id="fig|754436.4.peg.2449"/>
<feature type="transmembrane region" description="Helical" evidence="3">
    <location>
        <begin position="89"/>
        <end position="108"/>
    </location>
</feature>
<dbReference type="InterPro" id="IPR050469">
    <property type="entry name" value="Diguanylate_Cyclase"/>
</dbReference>
<feature type="transmembrane region" description="Helical" evidence="3">
    <location>
        <begin position="184"/>
        <end position="204"/>
    </location>
</feature>
<dbReference type="Proteomes" id="UP000036426">
    <property type="component" value="Unassembled WGS sequence"/>
</dbReference>
<dbReference type="GO" id="GO:0043709">
    <property type="term" value="P:cell adhesion involved in single-species biofilm formation"/>
    <property type="evidence" value="ECO:0007669"/>
    <property type="project" value="TreeGrafter"/>
</dbReference>
<evidence type="ECO:0000256" key="2">
    <source>
        <dbReference type="ARBA" id="ARBA00034247"/>
    </source>
</evidence>
<dbReference type="GO" id="GO:0052621">
    <property type="term" value="F:diguanylate cyclase activity"/>
    <property type="evidence" value="ECO:0007669"/>
    <property type="project" value="UniProtKB-EC"/>
</dbReference>
<evidence type="ECO:0000313" key="5">
    <source>
        <dbReference type="EMBL" id="KLV00609.1"/>
    </source>
</evidence>
<evidence type="ECO:0000313" key="6">
    <source>
        <dbReference type="Proteomes" id="UP000036426"/>
    </source>
</evidence>
<gene>
    <name evidence="5" type="ORF">ABT58_11530</name>
</gene>
<feature type="transmembrane region" description="Helical" evidence="3">
    <location>
        <begin position="114"/>
        <end position="134"/>
    </location>
</feature>
<dbReference type="InterPro" id="IPR000160">
    <property type="entry name" value="GGDEF_dom"/>
</dbReference>